<feature type="coiled-coil region" evidence="1">
    <location>
        <begin position="2824"/>
        <end position="2858"/>
    </location>
</feature>
<feature type="region of interest" description="Disordered" evidence="2">
    <location>
        <begin position="171"/>
        <end position="191"/>
    </location>
</feature>
<feature type="coiled-coil region" evidence="1">
    <location>
        <begin position="3542"/>
        <end position="3691"/>
    </location>
</feature>
<feature type="compositionally biased region" description="Low complexity" evidence="2">
    <location>
        <begin position="2555"/>
        <end position="2573"/>
    </location>
</feature>
<feature type="region of interest" description="Disordered" evidence="2">
    <location>
        <begin position="2145"/>
        <end position="2187"/>
    </location>
</feature>
<feature type="compositionally biased region" description="Low complexity" evidence="2">
    <location>
        <begin position="2145"/>
        <end position="2175"/>
    </location>
</feature>
<feature type="compositionally biased region" description="Basic and acidic residues" evidence="2">
    <location>
        <begin position="640"/>
        <end position="655"/>
    </location>
</feature>
<name>A0A8J4GMB6_9CHLO</name>
<feature type="compositionally biased region" description="Low complexity" evidence="2">
    <location>
        <begin position="2314"/>
        <end position="2327"/>
    </location>
</feature>
<feature type="coiled-coil region" evidence="1">
    <location>
        <begin position="1802"/>
        <end position="1836"/>
    </location>
</feature>
<dbReference type="PANTHER" id="PTHR32258">
    <property type="entry name" value="PROTEIN NETWORKED 4A"/>
    <property type="match status" value="1"/>
</dbReference>
<evidence type="ECO:0000256" key="1">
    <source>
        <dbReference type="SAM" id="Coils"/>
    </source>
</evidence>
<feature type="region of interest" description="Disordered" evidence="2">
    <location>
        <begin position="3203"/>
        <end position="3280"/>
    </location>
</feature>
<feature type="region of interest" description="Disordered" evidence="2">
    <location>
        <begin position="823"/>
        <end position="851"/>
    </location>
</feature>
<feature type="coiled-coil region" evidence="1">
    <location>
        <begin position="1916"/>
        <end position="1957"/>
    </location>
</feature>
<feature type="coiled-coil region" evidence="1">
    <location>
        <begin position="851"/>
        <end position="928"/>
    </location>
</feature>
<feature type="coiled-coil region" evidence="1">
    <location>
        <begin position="1602"/>
        <end position="1650"/>
    </location>
</feature>
<feature type="coiled-coil region" evidence="1">
    <location>
        <begin position="957"/>
        <end position="984"/>
    </location>
</feature>
<accession>A0A8J4GMB6</accession>
<proteinExistence type="predicted"/>
<feature type="non-terminal residue" evidence="3">
    <location>
        <position position="1"/>
    </location>
</feature>
<organism evidence="3 4">
    <name type="scientific">Volvox reticuliferus</name>
    <dbReference type="NCBI Taxonomy" id="1737510"/>
    <lineage>
        <taxon>Eukaryota</taxon>
        <taxon>Viridiplantae</taxon>
        <taxon>Chlorophyta</taxon>
        <taxon>core chlorophytes</taxon>
        <taxon>Chlorophyceae</taxon>
        <taxon>CS clade</taxon>
        <taxon>Chlamydomonadales</taxon>
        <taxon>Volvocaceae</taxon>
        <taxon>Volvox</taxon>
    </lineage>
</organism>
<feature type="coiled-coil region" evidence="1">
    <location>
        <begin position="325"/>
        <end position="436"/>
    </location>
</feature>
<reference evidence="3" key="1">
    <citation type="journal article" date="2021" name="Proc. Natl. Acad. Sci. U.S.A.">
        <title>Three genomes in the algal genus Volvox reveal the fate of a haploid sex-determining region after a transition to homothallism.</title>
        <authorList>
            <person name="Yamamoto K."/>
            <person name="Hamaji T."/>
            <person name="Kawai-Toyooka H."/>
            <person name="Matsuzaki R."/>
            <person name="Takahashi F."/>
            <person name="Nishimura Y."/>
            <person name="Kawachi M."/>
            <person name="Noguchi H."/>
            <person name="Minakuchi Y."/>
            <person name="Umen J.G."/>
            <person name="Toyoda A."/>
            <person name="Nozaki H."/>
        </authorList>
    </citation>
    <scope>NUCLEOTIDE SEQUENCE</scope>
    <source>
        <strain evidence="3">NIES-3785</strain>
    </source>
</reference>
<feature type="compositionally biased region" description="Gly residues" evidence="2">
    <location>
        <begin position="1991"/>
        <end position="2009"/>
    </location>
</feature>
<comment type="caution">
    <text evidence="3">The sequence shown here is derived from an EMBL/GenBank/DDBJ whole genome shotgun (WGS) entry which is preliminary data.</text>
</comment>
<feature type="coiled-coil region" evidence="1">
    <location>
        <begin position="214"/>
        <end position="295"/>
    </location>
</feature>
<feature type="region of interest" description="Disordered" evidence="2">
    <location>
        <begin position="1460"/>
        <end position="1487"/>
    </location>
</feature>
<feature type="region of interest" description="Disordered" evidence="2">
    <location>
        <begin position="1984"/>
        <end position="2010"/>
    </location>
</feature>
<evidence type="ECO:0000256" key="2">
    <source>
        <dbReference type="SAM" id="MobiDB-lite"/>
    </source>
</evidence>
<feature type="coiled-coil region" evidence="1">
    <location>
        <begin position="1049"/>
        <end position="1076"/>
    </location>
</feature>
<keyword evidence="1" id="KW-0175">Coiled coil</keyword>
<feature type="region of interest" description="Disordered" evidence="2">
    <location>
        <begin position="2356"/>
        <end position="2409"/>
    </location>
</feature>
<feature type="coiled-coil region" evidence="1">
    <location>
        <begin position="1116"/>
        <end position="1257"/>
    </location>
</feature>
<feature type="region of interest" description="Disordered" evidence="2">
    <location>
        <begin position="2289"/>
        <end position="2328"/>
    </location>
</feature>
<feature type="coiled-coil region" evidence="1">
    <location>
        <begin position="3349"/>
        <end position="3396"/>
    </location>
</feature>
<feature type="region of interest" description="Disordered" evidence="2">
    <location>
        <begin position="31"/>
        <end position="124"/>
    </location>
</feature>
<feature type="coiled-coil region" evidence="1">
    <location>
        <begin position="3087"/>
        <end position="3114"/>
    </location>
</feature>
<evidence type="ECO:0000313" key="3">
    <source>
        <dbReference type="EMBL" id="GIM10047.1"/>
    </source>
</evidence>
<feature type="region of interest" description="Disordered" evidence="2">
    <location>
        <begin position="603"/>
        <end position="655"/>
    </location>
</feature>
<feature type="coiled-coil region" evidence="1">
    <location>
        <begin position="1311"/>
        <end position="1416"/>
    </location>
</feature>
<feature type="compositionally biased region" description="Polar residues" evidence="2">
    <location>
        <begin position="1472"/>
        <end position="1487"/>
    </location>
</feature>
<gene>
    <name evidence="3" type="ORF">Vretimale_13828</name>
</gene>
<feature type="region of interest" description="Disordered" evidence="2">
    <location>
        <begin position="2551"/>
        <end position="2581"/>
    </location>
</feature>
<dbReference type="InterPro" id="IPR051861">
    <property type="entry name" value="NET_actin-binding_domain"/>
</dbReference>
<feature type="coiled-coil region" evidence="1">
    <location>
        <begin position="2894"/>
        <end position="2953"/>
    </location>
</feature>
<sequence length="3995" mass="425281">DEARAVGLHLTRGSIESLDAEVKRLQAIAKSPVKLDSASSGSPGFAFDLESPTGRPCLGVRPARNTGAQPRPAASRTGGDGGGQAWQGPEVRVAAAQLSSGGRAAGAGSSGKFSPAGLDSQPPRVQIGLERTGSLMSDVELRRCASEEVADGMRRQEHRVGGTIAALRQPSVHDSIDGLHPRRSGPREAQSNTLDLQLKLQAMERQQVSMARTIEQQQEVLKDKNSLLEVLQDQLKAAQAQQRVQAANRSDSPAAKVAEERSALARERDSLVARLADVEADLTTSREEASALRRLQLELQSRQPEVTRAVEAAIMREQALQEERNRKALELLTSKDARIKELEDQVDELRKRNWELLQRVQTAETQVRSLMQAKETLVETAQRDRQHADSIIANLESRLAAGEVLHSELAAAQERAVLAEARVAEVERRLAVAEQRAFDADAHVNGVDGGRRQLLQQRRGEHADTSLADAHRQQVAELEARIADLMAELSRAQGPIMRVPVAAETQRQGSLTPDAPGANVADTHSRTNLEVVNVKLEGEIQSLRRQLSASAHAAKERAWEQVELDRLRTLVSERNVEAAELTSQVEVLKARLESMAVAAAPADDGYKTGDATSAARTPSKAFRRRASEVLVSPTRGRQQQQHDGRGRSHSQDCDDRAVLDDVQAAVVERLRKQLAKSEAALRASQERVFLMEARAAVAQKTAGKGEQELEAVQRSMVGSALEQQRLQQELESARATAARLNSRISDLVQAEQVARAEVDTAKAKLAQLQELHTSEIFGLQERLHRLANHIASTQPEVLQVLLGPEYMSIISLPATGAEGARYMSETGAPEGGPDPQRQHMAGSSETSLCRERELEKAVETAETAVAVMQDRLLAALKSAADAGEEAARVQREAEWERDRLDAELRTAREEGALRIRNLEEAVARLSARGGDAAQAMARSIAEADAASRRETRLRSELGLAQQAAQRANAQAAELRLQLRDCEQALREAHVYGGLLQQVETAEAVQPGRPGRRGGSHNGAASAFAHGLSQEVEARLAQQAIELARRQQVIARLVDVAERAQAEAADLHTELNSLKQAMPDPKQHLHVQYAEVQRRLGATEVELRACRDAKSSCELELVRLQQQLAERIREIDAASDRLAACERDVAAKEEAATRKAVEVRGAMSKEVALLSRRAAEAQRAADEADARARELDTQLGNLRAELAEARSELEVQATEVRQVRLKAREERRAAEEAARQSKRAAELAKQEAQERRAQLAIMMETIEVLQAGNPGEREQRIVSLTAQLSALAARESVEEQRAQKLLADLESSSSCAEQRQLDVSELRQQVARLEQQLAAAASNRMMLEGEVSSLRSDLRTRDAAALRAARELDEREQRVAFLEGDVEALRRTLNDTQSRHAEQLAREREDAAASLRQARVESSAAAAASSQAARLERFQATLEEIIAFVESKSQQRVPTAAVAASTAAADCPEDGSGQVNSEPQPQEPSNSASTNWVISAMERLKTLALESEREYMAAATDGRLYRTESRWAWSRVHRLQWALEQRTGEWQVAQARVQQLERALARRSEEAAMHALEQVALQDKQVSGLNERLQVTTAKLVIATSQAAGAEAALTAARAAAAALQRQVSMATAERKELTARLAAAEMEAAGSTEAVNLGTEAALAQRDLSIRQYFDAQVASMIAKPDVRDKVMALAREVCALKLSESQLLASLSAAKHRGDASAQLAASLQASLRTADEALEQVLNQQNGGSAAGSSGGGGEPGATGAVPMAAASPSVLGNLGMEVARLTAQLVAQSHEMFQLQEVALRAKQAYERRESDIEELQAQVAASELLLTQARAEGTAALFALREQLTEIHDQDRHLLIREIRELQERLTATRDLASKDVELAEQRIIDITMAKDAEIEKRVAAALDGQVDSSRLHEMEARATCAEGRVAHLEAQVETLQEALTVAQAQVTELEDLRDVTGAAVASLEATLARIEKQASSCSAAGSSVTGVGGGGAGGSGRSGSGALSGGARRVAQSAANALPSSSPSPASVIGIAAGAVAAGVVATEQPLQGLAGLSREIMRAKMAEAEAVRKMRAAARSEVDLRQKLLQRDQRISELKEQLAAKTRSLEDLRRRTFPGDGHYGRAAPSVGAFGGSLSAGGAKAAIRGRSPSPSRGGAVPSAAARPGAVAPRRLSAEPSASDMRPVTEATDAEYLVDQVAQLRVDVAKRQAEIDRLQGALAEANAAAIVRVEAPKPPAAPGKLGGQANGNASVDRLKDQLATANAEIAAALSTANSLLVRLQHQDGSVSGPVVGATSTSAARRTGSPARRTASAPGSLPSSESSLVPGTLSGVMQRLAAALRVVKVDKAAPALPTAGRGKAADSPVKDARSRDGSSPTKSIATRDGAAAAQTASGSPPPPAAVNSSLTEGSNLSVFDELVKLKEDYRGLAQQRDDIHFRCRLLEGEVQRCRELMKKLQAAAGKDDIDQRADQLSKLVNAAQLSRVLEESIGALHVLCDRMQTSAPSSQATPRADEAYQMLARLASELETMDTTVGMLKTELGNVAQDLPKQHSPQPCTATAASTPATSDASYNPSMGPPFHIQGLAGQVSSQSITAQVPSSASLGLGTFATPSSEQTPGACLSWESSASAQATAESLQATKTAVESSGLDARYERPPLDQNPSGSSVGSRPAGAVKGPPLSASVNGGHLSDAAKLQSLGESAAPSGLSHAQAVALATTAAKHKARADKWKQRSKELGAQLSLLNASTAAREAAVSERHVASAQHVEEELRAWRAEAARLSAELSGVEAARKELEAIHQSSGSEVQAIMARGAEAVARAAALQQQLDSERAQAAAELASHQEEVAVLKAAVAQEKGERARLLVSLRESHSNAQQAGDEETRLRNEALEAHAAAAAARATAERAEERAEAWRTESDSLRQRLHQAERSRLNLIASLEGRLAAAERRAAECGARTAERVEELSTQLAAAQSEARAAPRVLEAKVSELEAQLASFEARTEAARQSAHGDVQVGRWDALTRIGRYKATIKQLQTDLKAREARWEREKAELQATTAAAVRRSEAVAVDLKELKAQTLELQAAVDADRHQLDARYNAEIQDLQRRIEEERRLLTEQAIAKAETAAAASERAAEEAATARLVALEGDFGRRLTQMDAARLELLRELNLVQMQFSQYQAQKAAEVAVLEERIRGYIDHVTAAGGAARRGGIGAAASTGPQPARHTRTDTAAAADRAPVRRGSATVHRHSLRRQGSLLLAARRRGRASGPPPRDRDAGGSLGPPAADGPQLVVTIPTGVAPITSNAGEMGEHAITPSQLMALARASEALAAAQRETTFERALRGRAEAQAGLLRGAMARLRAKMRAVSEQLAEVRARAISTDEHRQLQADLASCREQLKTARVESARRHKALQALQLIAMTQPTATAQAVEGGNLGAGGHSAASALQTAANKLARANRFATTGGLTGPMGLPPRVPSPGATAAVSQGHASTVCVSGQDLPQVESSPQVRELDLNRQSLPVQGGAFLIDEDPLAATLEAAAANARAANAALDVERSARQAAEMKLKEAKAAVERKATLIRDLKRRVEDLEVLLQKQAVAASEESNAESKARTLAAALTRKENLIRELRERLEAAQASLAAGSAAAEAGCEELDALRRANSRLKAELAKREASLRTALSDMEKERKQLSGVNRQLEVVTRREAAARRQAAAIRVALNRRACELLEALRSISRVLLQAVAAMDAATDRLLQVHQQGETKAAVPPLVAAASAPALPSSRVMSAHDISQLTSLSVEDVRHLLGPEAGELACILGLQQRPDGQRTAAASLEAAQRVGELLAVLEASLEAAAMAAATTAVERAMDGEDTTKDIDEGPSEEEQLRGLLLAAVAEAADPAAAAATVLNSRVQLRKATATAAAAAAAVNAVNAMEAPGSNFPAGRRTSGPSRGIATSAGPIGANDSTGGGVGSDSWDGRMLQALIEEVQSEGQRAESELAAAMKHAGALRAST</sequence>
<feature type="region of interest" description="Disordered" evidence="2">
    <location>
        <begin position="2635"/>
        <end position="2689"/>
    </location>
</feature>
<evidence type="ECO:0000313" key="4">
    <source>
        <dbReference type="Proteomes" id="UP000722791"/>
    </source>
</evidence>
<feature type="coiled-coil region" evidence="1">
    <location>
        <begin position="2983"/>
        <end position="3050"/>
    </location>
</feature>
<feature type="region of interest" description="Disordered" evidence="2">
    <location>
        <begin position="1744"/>
        <end position="1764"/>
    </location>
</feature>
<feature type="compositionally biased region" description="Gly residues" evidence="2">
    <location>
        <begin position="1747"/>
        <end position="1759"/>
    </location>
</feature>
<dbReference type="EMBL" id="BNCQ01000033">
    <property type="protein sequence ID" value="GIM10047.1"/>
    <property type="molecule type" value="Genomic_DNA"/>
</dbReference>
<protein>
    <submittedName>
        <fullName evidence="3">Uncharacterized protein</fullName>
    </submittedName>
</protein>
<dbReference type="Proteomes" id="UP000722791">
    <property type="component" value="Unassembled WGS sequence"/>
</dbReference>
<feature type="coiled-coil region" evidence="1">
    <location>
        <begin position="723"/>
        <end position="771"/>
    </location>
</feature>
<feature type="coiled-coil region" evidence="1">
    <location>
        <begin position="2764"/>
        <end position="2798"/>
    </location>
</feature>